<evidence type="ECO:0000313" key="12">
    <source>
        <dbReference type="Proteomes" id="UP000002026"/>
    </source>
</evidence>
<dbReference type="HOGENOM" id="CLU_019704_0_2_11"/>
<evidence type="ECO:0000256" key="2">
    <source>
        <dbReference type="ARBA" id="ARBA00004735"/>
    </source>
</evidence>
<dbReference type="Gene3D" id="3.30.160.40">
    <property type="entry name" value="Porphobilinogen deaminase, C-terminal domain"/>
    <property type="match status" value="1"/>
</dbReference>
<dbReference type="PROSITE" id="PS00533">
    <property type="entry name" value="PORPHOBILINOGEN_DEAM"/>
    <property type="match status" value="1"/>
</dbReference>
<dbReference type="UniPathway" id="UPA00251">
    <property type="reaction ID" value="UER00319"/>
</dbReference>
<comment type="similarity">
    <text evidence="3 8">Belongs to the HMBS family.</text>
</comment>
<evidence type="ECO:0000259" key="9">
    <source>
        <dbReference type="Pfam" id="PF01379"/>
    </source>
</evidence>
<dbReference type="GO" id="GO:0005737">
    <property type="term" value="C:cytoplasm"/>
    <property type="evidence" value="ECO:0007669"/>
    <property type="project" value="UniProtKB-UniRule"/>
</dbReference>
<dbReference type="KEGG" id="shi:Shel_11610"/>
<dbReference type="Proteomes" id="UP000002026">
    <property type="component" value="Chromosome"/>
</dbReference>
<dbReference type="FunFam" id="3.40.190.10:FF:000086">
    <property type="entry name" value="Probable porphobilinogen deaminase"/>
    <property type="match status" value="1"/>
</dbReference>
<evidence type="ECO:0000256" key="6">
    <source>
        <dbReference type="ARBA" id="ARBA00023244"/>
    </source>
</evidence>
<comment type="pathway">
    <text evidence="2 8">Porphyrin-containing compound metabolism; protoporphyrin-IX biosynthesis; coproporphyrinogen-III from 5-aminolevulinate: step 2/4.</text>
</comment>
<dbReference type="InterPro" id="IPR022417">
    <property type="entry name" value="Porphobilin_deaminase_N"/>
</dbReference>
<comment type="function">
    <text evidence="1 8">Tetrapolymerization of the monopyrrole PBG into the hydroxymethylbilane pre-uroporphyrinogen in several discrete steps.</text>
</comment>
<evidence type="ECO:0000256" key="3">
    <source>
        <dbReference type="ARBA" id="ARBA00005638"/>
    </source>
</evidence>
<dbReference type="PRINTS" id="PR00151">
    <property type="entry name" value="PORPHBDMNASE"/>
</dbReference>
<gene>
    <name evidence="8" type="primary">hemC</name>
    <name evidence="11" type="ordered locus">Shel_11610</name>
</gene>
<feature type="modified residue" description="S-(dipyrrolylmethanemethyl)cysteine" evidence="8">
    <location>
        <position position="244"/>
    </location>
</feature>
<dbReference type="SUPFAM" id="SSF53850">
    <property type="entry name" value="Periplasmic binding protein-like II"/>
    <property type="match status" value="1"/>
</dbReference>
<dbReference type="InterPro" id="IPR022418">
    <property type="entry name" value="Porphobilinogen_deaminase_C"/>
</dbReference>
<comment type="cofactor">
    <cofactor evidence="8">
        <name>dipyrromethane</name>
        <dbReference type="ChEBI" id="CHEBI:60342"/>
    </cofactor>
    <text evidence="8">Binds 1 dipyrromethane group covalently.</text>
</comment>
<dbReference type="PANTHER" id="PTHR11557:SF0">
    <property type="entry name" value="PORPHOBILINOGEN DEAMINASE"/>
    <property type="match status" value="1"/>
</dbReference>
<dbReference type="AlphaFoldDB" id="C7N5L0"/>
<evidence type="ECO:0000256" key="4">
    <source>
        <dbReference type="ARBA" id="ARBA00011245"/>
    </source>
</evidence>
<accession>C7N5L0</accession>
<dbReference type="InterPro" id="IPR036803">
    <property type="entry name" value="Porphobilinogen_deaminase_C_sf"/>
</dbReference>
<keyword evidence="5 8" id="KW-0808">Transferase</keyword>
<evidence type="ECO:0000256" key="5">
    <source>
        <dbReference type="ARBA" id="ARBA00022679"/>
    </source>
</evidence>
<comment type="subunit">
    <text evidence="4 8">Monomer.</text>
</comment>
<dbReference type="SUPFAM" id="SSF54782">
    <property type="entry name" value="Porphobilinogen deaminase (hydroxymethylbilane synthase), C-terminal domain"/>
    <property type="match status" value="1"/>
</dbReference>
<dbReference type="eggNOG" id="COG0181">
    <property type="taxonomic scope" value="Bacteria"/>
</dbReference>
<comment type="catalytic activity">
    <reaction evidence="7 8">
        <text>4 porphobilinogen + H2O = hydroxymethylbilane + 4 NH4(+)</text>
        <dbReference type="Rhea" id="RHEA:13185"/>
        <dbReference type="ChEBI" id="CHEBI:15377"/>
        <dbReference type="ChEBI" id="CHEBI:28938"/>
        <dbReference type="ChEBI" id="CHEBI:57845"/>
        <dbReference type="ChEBI" id="CHEBI:58126"/>
        <dbReference type="EC" id="2.5.1.61"/>
    </reaction>
</comment>
<dbReference type="GO" id="GO:0004418">
    <property type="term" value="F:hydroxymethylbilane synthase activity"/>
    <property type="evidence" value="ECO:0007669"/>
    <property type="project" value="UniProtKB-UniRule"/>
</dbReference>
<reference evidence="11 12" key="1">
    <citation type="journal article" date="2009" name="Stand. Genomic Sci.">
        <title>Complete genome sequence of Slackia heliotrinireducens type strain (RHS 1).</title>
        <authorList>
            <person name="Pukall R."/>
            <person name="Lapidus A."/>
            <person name="Nolan M."/>
            <person name="Copeland A."/>
            <person name="Glavina Del Rio T."/>
            <person name="Lucas S."/>
            <person name="Chen F."/>
            <person name="Tice H."/>
            <person name="Cheng J.F."/>
            <person name="Chertkov O."/>
            <person name="Bruce D."/>
            <person name="Goodwin L."/>
            <person name="Kuske C."/>
            <person name="Brettin T."/>
            <person name="Detter J.C."/>
            <person name="Han C."/>
            <person name="Pitluck S."/>
            <person name="Pati A."/>
            <person name="Mavrommatis K."/>
            <person name="Ivanova N."/>
            <person name="Ovchinnikova G."/>
            <person name="Chen A."/>
            <person name="Palaniappan K."/>
            <person name="Schneider S."/>
            <person name="Rohde M."/>
            <person name="Chain P."/>
            <person name="D'haeseleer P."/>
            <person name="Goker M."/>
            <person name="Bristow J."/>
            <person name="Eisen J.A."/>
            <person name="Markowitz V."/>
            <person name="Kyrpides N.C."/>
            <person name="Klenk H.P."/>
            <person name="Hugenholtz P."/>
        </authorList>
    </citation>
    <scope>NUCLEOTIDE SEQUENCE [LARGE SCALE GENOMIC DNA]</scope>
    <source>
        <strain evidence="12">ATCC 29202 / DSM 20476 / NCTC 11029 / RHS 1</strain>
    </source>
</reference>
<keyword evidence="12" id="KW-1185">Reference proteome</keyword>
<feature type="domain" description="Porphobilinogen deaminase C-terminal" evidence="10">
    <location>
        <begin position="229"/>
        <end position="298"/>
    </location>
</feature>
<dbReference type="NCBIfam" id="TIGR00212">
    <property type="entry name" value="hemC"/>
    <property type="match status" value="1"/>
</dbReference>
<dbReference type="PANTHER" id="PTHR11557">
    <property type="entry name" value="PORPHOBILINOGEN DEAMINASE"/>
    <property type="match status" value="1"/>
</dbReference>
<evidence type="ECO:0000259" key="10">
    <source>
        <dbReference type="Pfam" id="PF03900"/>
    </source>
</evidence>
<evidence type="ECO:0000256" key="7">
    <source>
        <dbReference type="ARBA" id="ARBA00048169"/>
    </source>
</evidence>
<dbReference type="InterPro" id="IPR022419">
    <property type="entry name" value="Porphobilin_deaminase_cofac_BS"/>
</dbReference>
<feature type="domain" description="Porphobilinogen deaminase N-terminal" evidence="9">
    <location>
        <begin position="6"/>
        <end position="214"/>
    </location>
</feature>
<comment type="miscellaneous">
    <text evidence="8">The porphobilinogen subunits are added to the dipyrromethane group.</text>
</comment>
<dbReference type="Gene3D" id="3.40.190.10">
    <property type="entry name" value="Periplasmic binding protein-like II"/>
    <property type="match status" value="2"/>
</dbReference>
<organism evidence="11 12">
    <name type="scientific">Slackia heliotrinireducens (strain ATCC 29202 / DSM 20476 / NCTC 11029 / RHS 1)</name>
    <name type="common">Peptococcus heliotrinreducens</name>
    <dbReference type="NCBI Taxonomy" id="471855"/>
    <lineage>
        <taxon>Bacteria</taxon>
        <taxon>Bacillati</taxon>
        <taxon>Actinomycetota</taxon>
        <taxon>Coriobacteriia</taxon>
        <taxon>Eggerthellales</taxon>
        <taxon>Eggerthellaceae</taxon>
        <taxon>Slackia</taxon>
    </lineage>
</organism>
<dbReference type="EC" id="2.5.1.61" evidence="8"/>
<keyword evidence="6 8" id="KW-0627">Porphyrin biosynthesis</keyword>
<evidence type="ECO:0000256" key="1">
    <source>
        <dbReference type="ARBA" id="ARBA00002869"/>
    </source>
</evidence>
<protein>
    <recommendedName>
        <fullName evidence="8">Porphobilinogen deaminase</fullName>
        <shortName evidence="8">PBG</shortName>
        <ecNumber evidence="8">2.5.1.61</ecNumber>
    </recommendedName>
    <alternativeName>
        <fullName evidence="8">Hydroxymethylbilane synthase</fullName>
        <shortName evidence="8">HMBS</shortName>
    </alternativeName>
    <alternativeName>
        <fullName evidence="8">Pre-uroporphyrinogen synthase</fullName>
    </alternativeName>
</protein>
<proteinExistence type="inferred from homology"/>
<evidence type="ECO:0000313" key="11">
    <source>
        <dbReference type="EMBL" id="ACV22195.1"/>
    </source>
</evidence>
<dbReference type="Pfam" id="PF03900">
    <property type="entry name" value="Porphobil_deamC"/>
    <property type="match status" value="1"/>
</dbReference>
<dbReference type="EMBL" id="CP001684">
    <property type="protein sequence ID" value="ACV22195.1"/>
    <property type="molecule type" value="Genomic_DNA"/>
</dbReference>
<dbReference type="RefSeq" id="WP_012798298.1">
    <property type="nucleotide sequence ID" value="NC_013165.1"/>
</dbReference>
<dbReference type="FunFam" id="3.40.190.10:FF:000005">
    <property type="entry name" value="Porphobilinogen deaminase"/>
    <property type="match status" value="1"/>
</dbReference>
<name>C7N5L0_SLAHD</name>
<dbReference type="STRING" id="471855.Shel_11610"/>
<evidence type="ECO:0000256" key="8">
    <source>
        <dbReference type="HAMAP-Rule" id="MF_00260"/>
    </source>
</evidence>
<dbReference type="PIRSF" id="PIRSF001438">
    <property type="entry name" value="4pyrrol_synth_OHMeBilane_synth"/>
    <property type="match status" value="1"/>
</dbReference>
<sequence>MPERFVIGTRGSKLALWQTETVGRAIMRAFPEIEVEIRVRNTTGDINLASPLAEIGDKGLFTRELETDLLLGEVDMCVHSLKDLETEQPEGCVVAGVLPRADARDVLVCGPRIQAASLAEVPEGSRIGTGSRRRVAQLKANFPNMVPEGIRGNVDTRVAKAEGDDYEGAILAAAGMKRMGYEDHIAAYLPIEDMIPAPGQGAIAMEVLKKNERAYQIARALNDPVTKACTDAERFVLFSLEGGCSAPIGAHCRLEDGKYIFDACVLSLGGTKAARCHLEADADSADPMDMAWEVVSELIGEGARAILRDIKNGKDTGQ</sequence>
<dbReference type="InterPro" id="IPR000860">
    <property type="entry name" value="HemC"/>
</dbReference>
<dbReference type="HAMAP" id="MF_00260">
    <property type="entry name" value="Porphobil_deam"/>
    <property type="match status" value="1"/>
</dbReference>
<dbReference type="Pfam" id="PF01379">
    <property type="entry name" value="Porphobil_deam"/>
    <property type="match status" value="1"/>
</dbReference>
<dbReference type="GO" id="GO:0006782">
    <property type="term" value="P:protoporphyrinogen IX biosynthetic process"/>
    <property type="evidence" value="ECO:0007669"/>
    <property type="project" value="UniProtKB-UniRule"/>
</dbReference>